<organism evidence="2 3">
    <name type="scientific">Anaeramoeba flamelloides</name>
    <dbReference type="NCBI Taxonomy" id="1746091"/>
    <lineage>
        <taxon>Eukaryota</taxon>
        <taxon>Metamonada</taxon>
        <taxon>Anaeramoebidae</taxon>
        <taxon>Anaeramoeba</taxon>
    </lineage>
</organism>
<evidence type="ECO:0000256" key="1">
    <source>
        <dbReference type="SAM" id="MobiDB-lite"/>
    </source>
</evidence>
<feature type="region of interest" description="Disordered" evidence="1">
    <location>
        <begin position="25"/>
        <end position="48"/>
    </location>
</feature>
<feature type="compositionally biased region" description="Polar residues" evidence="1">
    <location>
        <begin position="28"/>
        <end position="46"/>
    </location>
</feature>
<sequence>MNIEPNPKIKVEPPIQDKIKIKVESDNQKQTQVKIKTNPPSQNKQIDTPLVKVQIKKEKDFVNFSNDCSNFENVKSVKIEIEKEKALENDQVVQDKEIVNVNESEVLEKIQEEEADNEQDKIKENLEPETNDQTDLGVGNDFQNEEKEKEKEKEKENEKEEEEEEKEKEKEKEEENEEEKEKETNDQTDLGVGNDFQNEEKEKEKEKENENEKEKEEEIQEEADNEQDKIKENLEPETNDQTDLGVGNDFQSEEESQCGRENYECESNHSDDGSYCCSSEDDDDDDDEDFQMEDHECLVEEYELGSDEKNLDLLKELDECDMTDKEEENANKDFIDCSQETKRRKPHGSGHSCAKAPGKKAKPKKKARSRRKNKEKEKKKQKKKKKKRKKNTNRSARVNQNLKKTNQKKFQEANGNGKQCPTTEYFSPIHIYHTK</sequence>
<feature type="compositionally biased region" description="Polar residues" evidence="1">
    <location>
        <begin position="393"/>
        <end position="404"/>
    </location>
</feature>
<feature type="compositionally biased region" description="Basic and acidic residues" evidence="1">
    <location>
        <begin position="198"/>
        <end position="216"/>
    </location>
</feature>
<feature type="compositionally biased region" description="Polar residues" evidence="1">
    <location>
        <begin position="413"/>
        <end position="425"/>
    </location>
</feature>
<feature type="compositionally biased region" description="Basic and acidic residues" evidence="1">
    <location>
        <begin position="106"/>
        <end position="126"/>
    </location>
</feature>
<feature type="compositionally biased region" description="Basic and acidic residues" evidence="1">
    <location>
        <begin position="144"/>
        <end position="158"/>
    </location>
</feature>
<proteinExistence type="predicted"/>
<dbReference type="Proteomes" id="UP001146793">
    <property type="component" value="Unassembled WGS sequence"/>
</dbReference>
<feature type="region of interest" description="Disordered" evidence="1">
    <location>
        <begin position="322"/>
        <end position="435"/>
    </location>
</feature>
<evidence type="ECO:0000313" key="2">
    <source>
        <dbReference type="EMBL" id="KAJ3442475.1"/>
    </source>
</evidence>
<feature type="compositionally biased region" description="Basic residues" evidence="1">
    <location>
        <begin position="357"/>
        <end position="392"/>
    </location>
</feature>
<evidence type="ECO:0000313" key="3">
    <source>
        <dbReference type="Proteomes" id="UP001146793"/>
    </source>
</evidence>
<feature type="compositionally biased region" description="Acidic residues" evidence="1">
    <location>
        <begin position="279"/>
        <end position="291"/>
    </location>
</feature>
<accession>A0AAV7ZMC4</accession>
<feature type="compositionally biased region" description="Basic and acidic residues" evidence="1">
    <location>
        <begin position="257"/>
        <end position="272"/>
    </location>
</feature>
<comment type="caution">
    <text evidence="2">The sequence shown here is derived from an EMBL/GenBank/DDBJ whole genome shotgun (WGS) entry which is preliminary data.</text>
</comment>
<dbReference type="AlphaFoldDB" id="A0AAV7ZMC4"/>
<gene>
    <name evidence="2" type="ORF">M0812_12211</name>
</gene>
<name>A0AAV7ZMC4_9EUKA</name>
<feature type="region of interest" description="Disordered" evidence="1">
    <location>
        <begin position="95"/>
        <end position="293"/>
    </location>
</feature>
<dbReference type="EMBL" id="JANTQA010000026">
    <property type="protein sequence ID" value="KAJ3442475.1"/>
    <property type="molecule type" value="Genomic_DNA"/>
</dbReference>
<protein>
    <submittedName>
        <fullName evidence="2">Uncharacterized protein</fullName>
    </submittedName>
</protein>
<feature type="compositionally biased region" description="Basic and acidic residues" evidence="1">
    <location>
        <begin position="328"/>
        <end position="341"/>
    </location>
</feature>
<feature type="compositionally biased region" description="Basic and acidic residues" evidence="1">
    <location>
        <begin position="167"/>
        <end position="185"/>
    </location>
</feature>
<reference evidence="2" key="1">
    <citation type="submission" date="2022-08" db="EMBL/GenBank/DDBJ databases">
        <title>Novel sulphate-reducing endosymbionts in the free-living metamonad Anaeramoeba.</title>
        <authorList>
            <person name="Jerlstrom-Hultqvist J."/>
            <person name="Cepicka I."/>
            <person name="Gallot-Lavallee L."/>
            <person name="Salas-Leiva D."/>
            <person name="Curtis B.A."/>
            <person name="Zahonova K."/>
            <person name="Pipaliya S."/>
            <person name="Dacks J."/>
            <person name="Roger A.J."/>
        </authorList>
    </citation>
    <scope>NUCLEOTIDE SEQUENCE</scope>
    <source>
        <strain evidence="2">Busselton2</strain>
    </source>
</reference>